<reference evidence="3" key="1">
    <citation type="journal article" date="2017" name="Genome Biol.">
        <title>Comparative genomics reveals high biological diversity and specific adaptations in the industrially and medically important fungal genus Aspergillus.</title>
        <authorList>
            <person name="de Vries R.P."/>
            <person name="Riley R."/>
            <person name="Wiebenga A."/>
            <person name="Aguilar-Osorio G."/>
            <person name="Amillis S."/>
            <person name="Uchima C.A."/>
            <person name="Anderluh G."/>
            <person name="Asadollahi M."/>
            <person name="Askin M."/>
            <person name="Barry K."/>
            <person name="Battaglia E."/>
            <person name="Bayram O."/>
            <person name="Benocci T."/>
            <person name="Braus-Stromeyer S.A."/>
            <person name="Caldana C."/>
            <person name="Canovas D."/>
            <person name="Cerqueira G.C."/>
            <person name="Chen F."/>
            <person name="Chen W."/>
            <person name="Choi C."/>
            <person name="Clum A."/>
            <person name="Dos Santos R.A."/>
            <person name="Damasio A.R."/>
            <person name="Diallinas G."/>
            <person name="Emri T."/>
            <person name="Fekete E."/>
            <person name="Flipphi M."/>
            <person name="Freyberg S."/>
            <person name="Gallo A."/>
            <person name="Gournas C."/>
            <person name="Habgood R."/>
            <person name="Hainaut M."/>
            <person name="Harispe M.L."/>
            <person name="Henrissat B."/>
            <person name="Hilden K.S."/>
            <person name="Hope R."/>
            <person name="Hossain A."/>
            <person name="Karabika E."/>
            <person name="Karaffa L."/>
            <person name="Karanyi Z."/>
            <person name="Krasevec N."/>
            <person name="Kuo A."/>
            <person name="Kusch H."/>
            <person name="LaButti K."/>
            <person name="Lagendijk E.L."/>
            <person name="Lapidus A."/>
            <person name="Levasseur A."/>
            <person name="Lindquist E."/>
            <person name="Lipzen A."/>
            <person name="Logrieco A.F."/>
            <person name="MacCabe A."/>
            <person name="Maekelae M.R."/>
            <person name="Malavazi I."/>
            <person name="Melin P."/>
            <person name="Meyer V."/>
            <person name="Mielnichuk N."/>
            <person name="Miskei M."/>
            <person name="Molnar A.P."/>
            <person name="Mule G."/>
            <person name="Ngan C.Y."/>
            <person name="Orejas M."/>
            <person name="Orosz E."/>
            <person name="Ouedraogo J.P."/>
            <person name="Overkamp K.M."/>
            <person name="Park H.-S."/>
            <person name="Perrone G."/>
            <person name="Piumi F."/>
            <person name="Punt P.J."/>
            <person name="Ram A.F."/>
            <person name="Ramon A."/>
            <person name="Rauscher S."/>
            <person name="Record E."/>
            <person name="Riano-Pachon D.M."/>
            <person name="Robert V."/>
            <person name="Roehrig J."/>
            <person name="Ruller R."/>
            <person name="Salamov A."/>
            <person name="Salih N.S."/>
            <person name="Samson R.A."/>
            <person name="Sandor E."/>
            <person name="Sanguinetti M."/>
            <person name="Schuetze T."/>
            <person name="Sepcic K."/>
            <person name="Shelest E."/>
            <person name="Sherlock G."/>
            <person name="Sophianopoulou V."/>
            <person name="Squina F.M."/>
            <person name="Sun H."/>
            <person name="Susca A."/>
            <person name="Todd R.B."/>
            <person name="Tsang A."/>
            <person name="Unkles S.E."/>
            <person name="van de Wiele N."/>
            <person name="van Rossen-Uffink D."/>
            <person name="Oliveira J.V."/>
            <person name="Vesth T.C."/>
            <person name="Visser J."/>
            <person name="Yu J.-H."/>
            <person name="Zhou M."/>
            <person name="Andersen M.R."/>
            <person name="Archer D.B."/>
            <person name="Baker S.E."/>
            <person name="Benoit I."/>
            <person name="Brakhage A.A."/>
            <person name="Braus G.H."/>
            <person name="Fischer R."/>
            <person name="Frisvad J.C."/>
            <person name="Goldman G.H."/>
            <person name="Houbraken J."/>
            <person name="Oakley B."/>
            <person name="Pocsi I."/>
            <person name="Scazzocchio C."/>
            <person name="Seiboth B."/>
            <person name="vanKuyk P.A."/>
            <person name="Wortman J."/>
            <person name="Dyer P.S."/>
            <person name="Grigoriev I.V."/>
        </authorList>
    </citation>
    <scope>NUCLEOTIDE SEQUENCE [LARGE SCALE GENOMIC DNA]</scope>
    <source>
        <strain evidence="3">CBS 593.65</strain>
    </source>
</reference>
<evidence type="ECO:0000256" key="1">
    <source>
        <dbReference type="SAM" id="MobiDB-lite"/>
    </source>
</evidence>
<dbReference type="PANTHER" id="PTHR33099:SF7">
    <property type="entry name" value="MYND-TYPE DOMAIN-CONTAINING PROTEIN"/>
    <property type="match status" value="1"/>
</dbReference>
<keyword evidence="3" id="KW-1185">Reference proteome</keyword>
<sequence>MAPPATAGRLVKQESRDIKLEPSTEDPVKEERPGSIGTSATDVSTPVKPEPVAIKPDSVTQERAQEGPVKKERPGRALWNIPEHNQDATRNETDSREPASDAVEPCESAVAGPLFASRDAFRVGFGHLLDKLETTVPFFASQSIEAAINPGLQIQGIGSIGLPVSPDAAEAILRGCHCRPVPEHASSDGQTAVSYELDDGQFICRNPRWHRQVSLFARKGIAKLGVAEPDDLLVRAEKCIVFREGSFFMPETRPHNEPEYQEHVGTLAICLPSKHEGGDIMVSYSGQVEAITTSTNSEFQFSFAIFSMLGPVRGTRVTSGYRVVLTYSLLHRPTSKALLYRHLRADSIADALTRWTMLAERRTDSLHDQGQPPSAWFSRVMDCAQLPPPAVIYKLHAPPDIDLDFTFNTLRPDDKVRVTELRRLCNASNCHLLLAYVRYKITGIRDESDHGSSRGFDYPNLSHPRVSNFRIREAKDLDGNLAFLSAEGDESLSTYDLQGDVQPIAETRLQGPVMRRQYAHPVALVVPEPFYGPLLLRTAKDRELWKPIEMLKDLYRDYQACPESEKLRSQVSELCEILASPDPRSLTRDAVLDVAPIALEIGNLNVVAKCLDSLGRHSERLAEHIGKAIYIHGVQHMQPVLENLWNFPMSSRSDGVFTLVEIRKTWDGIPGVQHTPDEANAWFSDTLNMLLTRVGPREELHEADGEELACSAALLTKSFLEDSVVPFVRLNGHYNGFILAFLTTLFRLTRTRDGLDLDSITPAYRSLLPTLLQNFSILNGPPDGQRHTTVSPSELIEPENAVGLIEQMNILGLDITPLLSVLERRIKEFLGRHGIFMFFLKPVIESLSCNLRPGDLESASPTSADSEDANDEVNNSSAPTNSKETKFIVRILESYIQSYVGPPPPPPETWSKSVPGLLNCCADCDALRHFVEDPHTSEQDFRIGAQRRRHLQGKLPARSFVTDTIHTGSPHTLQIRKLVEWYTPHQHKWRSRANEMRWNLQSLDAASPFSNAIGDDTFDALMSLCEYPPSPVSGQGQTTTTASRAPNAMNEIQPNRQSNTGLRGSSSSPASTVPQKREFTELD</sequence>
<feature type="compositionally biased region" description="Basic and acidic residues" evidence="1">
    <location>
        <begin position="63"/>
        <end position="75"/>
    </location>
</feature>
<dbReference type="OrthoDB" id="27483at2759"/>
<dbReference type="PANTHER" id="PTHR33099">
    <property type="entry name" value="FE2OG DIOXYGENASE DOMAIN-CONTAINING PROTEIN"/>
    <property type="match status" value="1"/>
</dbReference>
<proteinExistence type="predicted"/>
<name>A0A1L9T0B2_9EURO</name>
<dbReference type="VEuPathDB" id="FungiDB:ASPSYDRAFT_95223"/>
<organism evidence="2 3">
    <name type="scientific">Aspergillus sydowii CBS 593.65</name>
    <dbReference type="NCBI Taxonomy" id="1036612"/>
    <lineage>
        <taxon>Eukaryota</taxon>
        <taxon>Fungi</taxon>
        <taxon>Dikarya</taxon>
        <taxon>Ascomycota</taxon>
        <taxon>Pezizomycotina</taxon>
        <taxon>Eurotiomycetes</taxon>
        <taxon>Eurotiomycetidae</taxon>
        <taxon>Eurotiales</taxon>
        <taxon>Aspergillaceae</taxon>
        <taxon>Aspergillus</taxon>
        <taxon>Aspergillus subgen. Nidulantes</taxon>
    </lineage>
</organism>
<evidence type="ECO:0000313" key="3">
    <source>
        <dbReference type="Proteomes" id="UP000184356"/>
    </source>
</evidence>
<feature type="region of interest" description="Disordered" evidence="1">
    <location>
        <begin position="1029"/>
        <end position="1083"/>
    </location>
</feature>
<dbReference type="GeneID" id="63769162"/>
<evidence type="ECO:0000313" key="2">
    <source>
        <dbReference type="EMBL" id="OJJ52858.1"/>
    </source>
</evidence>
<feature type="region of interest" description="Disordered" evidence="1">
    <location>
        <begin position="856"/>
        <end position="880"/>
    </location>
</feature>
<dbReference type="EMBL" id="KV878599">
    <property type="protein sequence ID" value="OJJ52858.1"/>
    <property type="molecule type" value="Genomic_DNA"/>
</dbReference>
<dbReference type="Proteomes" id="UP000184356">
    <property type="component" value="Unassembled WGS sequence"/>
</dbReference>
<feature type="compositionally biased region" description="Polar residues" evidence="1">
    <location>
        <begin position="1032"/>
        <end position="1074"/>
    </location>
</feature>
<dbReference type="RefSeq" id="XP_040696664.1">
    <property type="nucleotide sequence ID" value="XM_040853089.1"/>
</dbReference>
<feature type="compositionally biased region" description="Basic and acidic residues" evidence="1">
    <location>
        <begin position="11"/>
        <end position="33"/>
    </location>
</feature>
<protein>
    <submittedName>
        <fullName evidence="2">Uncharacterized protein</fullName>
    </submittedName>
</protein>
<accession>A0A1L9T0B2</accession>
<gene>
    <name evidence="2" type="ORF">ASPSYDRAFT_95223</name>
</gene>
<feature type="region of interest" description="Disordered" evidence="1">
    <location>
        <begin position="1"/>
        <end position="105"/>
    </location>
</feature>
<dbReference type="AlphaFoldDB" id="A0A1L9T0B2"/>
<feature type="compositionally biased region" description="Basic and acidic residues" evidence="1">
    <location>
        <begin position="84"/>
        <end position="99"/>
    </location>
</feature>